<keyword evidence="3" id="KW-0804">Transcription</keyword>
<dbReference type="RefSeq" id="WP_071020941.1">
    <property type="nucleotide sequence ID" value="NZ_CP017755.1"/>
</dbReference>
<sequence length="353" mass="38680">MAPDSPHANLVRAAALAGFQRLVRDLGGDPDAILRACALDPRDLADPDRYLPGRHVAQAIEAAATTLGVGDFGLRLSAAQELEALGLLVLIMQSASSVREGLMLGAKYVHFHNAGLGYRIFMDPASGLECVEVFQRMQAQPGLPELPELPELPQVTEICVAYQCRLIAMLSDGKLQPAAIHFRHGPIAGSARYRQHLGQVPRFHAEFDGISIDPLAWRQKLPRHNRLLQDFVERFLLGPSSGQEASVAEQVGNVLGNLVRIGMTDLATVARAVGQHPRTLQRRLHAEGVQFEQLRDAARMVWARQLLAQPGLKLPHIAQLLGFSDQSVLTRACRRWFGAAPRRLRQGAASLTR</sequence>
<dbReference type="Proteomes" id="UP000177515">
    <property type="component" value="Chromosome 2"/>
</dbReference>
<dbReference type="Pfam" id="PF12833">
    <property type="entry name" value="HTH_18"/>
    <property type="match status" value="1"/>
</dbReference>
<evidence type="ECO:0000256" key="1">
    <source>
        <dbReference type="ARBA" id="ARBA00023015"/>
    </source>
</evidence>
<dbReference type="PROSITE" id="PS01124">
    <property type="entry name" value="HTH_ARAC_FAMILY_2"/>
    <property type="match status" value="1"/>
</dbReference>
<dbReference type="InterPro" id="IPR009057">
    <property type="entry name" value="Homeodomain-like_sf"/>
</dbReference>
<keyword evidence="1" id="KW-0805">Transcription regulation</keyword>
<feature type="domain" description="HTH araC/xylS-type" evidence="4">
    <location>
        <begin position="249"/>
        <end position="347"/>
    </location>
</feature>
<dbReference type="EMBL" id="CP017755">
    <property type="protein sequence ID" value="AOZ09168.1"/>
    <property type="molecule type" value="Genomic_DNA"/>
</dbReference>
<organism evidence="5 6">
    <name type="scientific">Cupriavidus malaysiensis</name>
    <dbReference type="NCBI Taxonomy" id="367825"/>
    <lineage>
        <taxon>Bacteria</taxon>
        <taxon>Pseudomonadati</taxon>
        <taxon>Pseudomonadota</taxon>
        <taxon>Betaproteobacteria</taxon>
        <taxon>Burkholderiales</taxon>
        <taxon>Burkholderiaceae</taxon>
        <taxon>Cupriavidus</taxon>
    </lineage>
</organism>
<gene>
    <name evidence="5" type="ORF">BKK80_25440</name>
</gene>
<evidence type="ECO:0000256" key="3">
    <source>
        <dbReference type="ARBA" id="ARBA00023163"/>
    </source>
</evidence>
<accession>A0ABM6FBT3</accession>
<evidence type="ECO:0000256" key="2">
    <source>
        <dbReference type="ARBA" id="ARBA00023125"/>
    </source>
</evidence>
<dbReference type="PANTHER" id="PTHR47894">
    <property type="entry name" value="HTH-TYPE TRANSCRIPTIONAL REGULATOR GADX"/>
    <property type="match status" value="1"/>
</dbReference>
<keyword evidence="6" id="KW-1185">Reference proteome</keyword>
<protein>
    <submittedName>
        <fullName evidence="5">DNA-binding protein</fullName>
    </submittedName>
</protein>
<dbReference type="GO" id="GO:0003677">
    <property type="term" value="F:DNA binding"/>
    <property type="evidence" value="ECO:0007669"/>
    <property type="project" value="UniProtKB-KW"/>
</dbReference>
<evidence type="ECO:0000313" key="5">
    <source>
        <dbReference type="EMBL" id="AOZ09168.1"/>
    </source>
</evidence>
<dbReference type="SMART" id="SM00342">
    <property type="entry name" value="HTH_ARAC"/>
    <property type="match status" value="1"/>
</dbReference>
<dbReference type="Pfam" id="PF12625">
    <property type="entry name" value="Arabinose_bd"/>
    <property type="match status" value="1"/>
</dbReference>
<evidence type="ECO:0000313" key="6">
    <source>
        <dbReference type="Proteomes" id="UP000177515"/>
    </source>
</evidence>
<name>A0ABM6FBT3_9BURK</name>
<evidence type="ECO:0000259" key="4">
    <source>
        <dbReference type="PROSITE" id="PS01124"/>
    </source>
</evidence>
<dbReference type="InterPro" id="IPR032687">
    <property type="entry name" value="AraC-type_N"/>
</dbReference>
<dbReference type="InterPro" id="IPR018060">
    <property type="entry name" value="HTH_AraC"/>
</dbReference>
<dbReference type="Gene3D" id="1.10.10.60">
    <property type="entry name" value="Homeodomain-like"/>
    <property type="match status" value="1"/>
</dbReference>
<reference evidence="5 6" key="1">
    <citation type="submission" date="2016-10" db="EMBL/GenBank/DDBJ databases">
        <title>Complete genome sequences of three Cupriavidus strains isolated from various Malaysian environments.</title>
        <authorList>
            <person name="Abdullah A.A.-A."/>
            <person name="Shafie N.A.H."/>
            <person name="Lau N.S."/>
        </authorList>
    </citation>
    <scope>NUCLEOTIDE SEQUENCE [LARGE SCALE GENOMIC DNA]</scope>
    <source>
        <strain evidence="5 6">USMAA1020</strain>
    </source>
</reference>
<dbReference type="PANTHER" id="PTHR47894:SF4">
    <property type="entry name" value="HTH-TYPE TRANSCRIPTIONAL REGULATOR GADX"/>
    <property type="match status" value="1"/>
</dbReference>
<proteinExistence type="predicted"/>
<dbReference type="SUPFAM" id="SSF46689">
    <property type="entry name" value="Homeodomain-like"/>
    <property type="match status" value="1"/>
</dbReference>
<keyword evidence="2 5" id="KW-0238">DNA-binding</keyword>